<dbReference type="AlphaFoldDB" id="A0AAU7DG79"/>
<proteinExistence type="predicted"/>
<evidence type="ECO:0000259" key="2">
    <source>
        <dbReference type="Pfam" id="PF03807"/>
    </source>
</evidence>
<dbReference type="GO" id="GO:0052851">
    <property type="term" value="F:ferric-chelate reductase (NADPH) activity"/>
    <property type="evidence" value="ECO:0007669"/>
    <property type="project" value="TreeGrafter"/>
</dbReference>
<dbReference type="EMBL" id="CP121196">
    <property type="protein sequence ID" value="XBH16100.1"/>
    <property type="molecule type" value="Genomic_DNA"/>
</dbReference>
<dbReference type="GO" id="GO:0015677">
    <property type="term" value="P:copper ion import"/>
    <property type="evidence" value="ECO:0007669"/>
    <property type="project" value="TreeGrafter"/>
</dbReference>
<keyword evidence="1" id="KW-0560">Oxidoreductase</keyword>
<feature type="domain" description="Pyrroline-5-carboxylate reductase catalytic N-terminal" evidence="2">
    <location>
        <begin position="54"/>
        <end position="142"/>
    </location>
</feature>
<accession>A0AAU7DG79</accession>
<protein>
    <submittedName>
        <fullName evidence="3">NADPH-dependent F420 reductase</fullName>
    </submittedName>
</protein>
<sequence>MKVLTLPASSSPSLAAWRRSNRESCGGLSRTASRGTTLLKLLVLTQDRRHTMNYAIVGFGKIGQALAHAFARKDMDVTVASRRSPAELELQARAIGPKVVAKSLEEALKADIIFLAVPFGEHRNIAKALPSWEGKTIIDAMNSFPLPLEELDGLPSSAFAAKSFAGAKLVKGFNHLGAAKLATDPKVEGGYRVVFLSSDDDDAVAPVAEVAKELGFAPVKLGKLNEGGWLVHARGGTWGHLIFQDVFKKQQ</sequence>
<dbReference type="SUPFAM" id="SSF51735">
    <property type="entry name" value="NAD(P)-binding Rossmann-fold domains"/>
    <property type="match status" value="1"/>
</dbReference>
<dbReference type="InterPro" id="IPR028939">
    <property type="entry name" value="P5C_Rdtase_cat_N"/>
</dbReference>
<dbReference type="PANTHER" id="PTHR14239">
    <property type="entry name" value="DUDULIN-RELATED"/>
    <property type="match status" value="1"/>
</dbReference>
<dbReference type="PANTHER" id="PTHR14239:SF0">
    <property type="entry name" value="F420-DEPENDENT NADP REDUCTASE"/>
    <property type="match status" value="1"/>
</dbReference>
<dbReference type="InterPro" id="IPR036291">
    <property type="entry name" value="NAD(P)-bd_dom_sf"/>
</dbReference>
<name>A0AAU7DG79_9BACT</name>
<dbReference type="Pfam" id="PF03807">
    <property type="entry name" value="F420_oxidored"/>
    <property type="match status" value="1"/>
</dbReference>
<reference evidence="3" key="1">
    <citation type="submission" date="2023-03" db="EMBL/GenBank/DDBJ databases">
        <title>Edaphobacter sp.</title>
        <authorList>
            <person name="Huber K.J."/>
            <person name="Papendorf J."/>
            <person name="Pilke C."/>
            <person name="Bunk B."/>
            <person name="Sproeer C."/>
            <person name="Pester M."/>
        </authorList>
    </citation>
    <scope>NUCLEOTIDE SEQUENCE</scope>
    <source>
        <strain evidence="3">DSM 110680</strain>
    </source>
</reference>
<dbReference type="RefSeq" id="WP_348261331.1">
    <property type="nucleotide sequence ID" value="NZ_CP121196.1"/>
</dbReference>
<dbReference type="GO" id="GO:0005886">
    <property type="term" value="C:plasma membrane"/>
    <property type="evidence" value="ECO:0007669"/>
    <property type="project" value="TreeGrafter"/>
</dbReference>
<gene>
    <name evidence="3" type="ORF">P8935_16175</name>
</gene>
<dbReference type="InterPro" id="IPR051267">
    <property type="entry name" value="STEAP_metalloreductase"/>
</dbReference>
<dbReference type="GO" id="GO:0008823">
    <property type="term" value="F:cupric reductase (NADH) activity"/>
    <property type="evidence" value="ECO:0007669"/>
    <property type="project" value="TreeGrafter"/>
</dbReference>
<evidence type="ECO:0000313" key="3">
    <source>
        <dbReference type="EMBL" id="XBH16100.1"/>
    </source>
</evidence>
<evidence type="ECO:0000256" key="1">
    <source>
        <dbReference type="ARBA" id="ARBA00023002"/>
    </source>
</evidence>
<dbReference type="Gene3D" id="3.40.50.720">
    <property type="entry name" value="NAD(P)-binding Rossmann-like Domain"/>
    <property type="match status" value="1"/>
</dbReference>
<organism evidence="3">
    <name type="scientific">Telmatobacter sp. DSM 110680</name>
    <dbReference type="NCBI Taxonomy" id="3036704"/>
    <lineage>
        <taxon>Bacteria</taxon>
        <taxon>Pseudomonadati</taxon>
        <taxon>Acidobacteriota</taxon>
        <taxon>Terriglobia</taxon>
        <taxon>Terriglobales</taxon>
        <taxon>Acidobacteriaceae</taxon>
        <taxon>Telmatobacter</taxon>
    </lineage>
</organism>